<name>A0A4R5FXX1_9ACTN</name>
<evidence type="ECO:0000259" key="1">
    <source>
        <dbReference type="Pfam" id="PF00561"/>
    </source>
</evidence>
<gene>
    <name evidence="2" type="ORF">E1295_00770</name>
</gene>
<dbReference type="InterPro" id="IPR050471">
    <property type="entry name" value="AB_hydrolase"/>
</dbReference>
<dbReference type="PANTHER" id="PTHR43433">
    <property type="entry name" value="HYDROLASE, ALPHA/BETA FOLD FAMILY PROTEIN"/>
    <property type="match status" value="1"/>
</dbReference>
<keyword evidence="2" id="KW-0378">Hydrolase</keyword>
<dbReference type="InterPro" id="IPR000073">
    <property type="entry name" value="AB_hydrolase_1"/>
</dbReference>
<dbReference type="GO" id="GO:0016787">
    <property type="term" value="F:hydrolase activity"/>
    <property type="evidence" value="ECO:0007669"/>
    <property type="project" value="UniProtKB-KW"/>
</dbReference>
<dbReference type="Proteomes" id="UP000295136">
    <property type="component" value="Unassembled WGS sequence"/>
</dbReference>
<dbReference type="AlphaFoldDB" id="A0A4R5FXX1"/>
<sequence length="392" mass="42283">MNSYGAMKIRSDRRHGVGRVPRGNLDLAYVRAGRRGATPLLVVPGGPGMGSILPYRRLRRMAADRGFDVIMVEHRGVGFSRRDRAGVDLRSEDLTVTAAVEDLVAVLDVCAVDRAVVYGTSYGGYLAQVLGATHPQRVAAMVLDSTYASVDDFDLCRAYLRRLLWDGDDPASRGVAAALRALVEAGKVTDEETAVVVPLVYELGGVPLLSKLLMAVGKGRRRLWNRLAALVTGELTRVRPYVMEFDLAGVINFRECYAQKPDGRPLDPALPYASIADRFPSFTGEPIDAPAALRSFTWPVAVVSGARDLRSIPAVAQRIRDMTPHGVLVPFDGLAHSILDNHPAAALTIARQVTEEDLHRLPARTAHLAALRGRGRAALGATLLNLALTGSA</sequence>
<dbReference type="RefSeq" id="WP_132627667.1">
    <property type="nucleotide sequence ID" value="NZ_SMLD01000001.1"/>
</dbReference>
<proteinExistence type="predicted"/>
<dbReference type="Gene3D" id="3.40.50.1820">
    <property type="entry name" value="alpha/beta hydrolase"/>
    <property type="match status" value="1"/>
</dbReference>
<organism evidence="2 3">
    <name type="scientific">Nonomuraea mesophila</name>
    <dbReference type="NCBI Taxonomy" id="2530382"/>
    <lineage>
        <taxon>Bacteria</taxon>
        <taxon>Bacillati</taxon>
        <taxon>Actinomycetota</taxon>
        <taxon>Actinomycetes</taxon>
        <taxon>Streptosporangiales</taxon>
        <taxon>Streptosporangiaceae</taxon>
        <taxon>Nonomuraea</taxon>
    </lineage>
</organism>
<dbReference type="Pfam" id="PF00561">
    <property type="entry name" value="Abhydrolase_1"/>
    <property type="match status" value="1"/>
</dbReference>
<accession>A0A4R5FXX1</accession>
<dbReference type="InterPro" id="IPR029058">
    <property type="entry name" value="AB_hydrolase_fold"/>
</dbReference>
<evidence type="ECO:0000313" key="2">
    <source>
        <dbReference type="EMBL" id="TDE60403.1"/>
    </source>
</evidence>
<keyword evidence="3" id="KW-1185">Reference proteome</keyword>
<protein>
    <submittedName>
        <fullName evidence="2">Alpha/beta fold hydrolase</fullName>
    </submittedName>
</protein>
<dbReference type="EMBL" id="SMLD01000001">
    <property type="protein sequence ID" value="TDE60403.1"/>
    <property type="molecule type" value="Genomic_DNA"/>
</dbReference>
<reference evidence="2 3" key="1">
    <citation type="submission" date="2019-03" db="EMBL/GenBank/DDBJ databases">
        <title>Draft genome sequences of novel Actinobacteria.</title>
        <authorList>
            <person name="Sahin N."/>
            <person name="Ay H."/>
            <person name="Saygin H."/>
        </authorList>
    </citation>
    <scope>NUCLEOTIDE SEQUENCE [LARGE SCALE GENOMIC DNA]</scope>
    <source>
        <strain evidence="2 3">6K102</strain>
    </source>
</reference>
<dbReference type="SUPFAM" id="SSF53474">
    <property type="entry name" value="alpha/beta-Hydrolases"/>
    <property type="match status" value="1"/>
</dbReference>
<comment type="caution">
    <text evidence="2">The sequence shown here is derived from an EMBL/GenBank/DDBJ whole genome shotgun (WGS) entry which is preliminary data.</text>
</comment>
<dbReference type="PANTHER" id="PTHR43433:SF5">
    <property type="entry name" value="AB HYDROLASE-1 DOMAIN-CONTAINING PROTEIN"/>
    <property type="match status" value="1"/>
</dbReference>
<feature type="domain" description="AB hydrolase-1" evidence="1">
    <location>
        <begin position="39"/>
        <end position="149"/>
    </location>
</feature>
<evidence type="ECO:0000313" key="3">
    <source>
        <dbReference type="Proteomes" id="UP000295136"/>
    </source>
</evidence>